<dbReference type="EMBL" id="GL377659">
    <property type="protein sequence ID" value="EFJ09764.1"/>
    <property type="molecule type" value="Genomic_DNA"/>
</dbReference>
<evidence type="ECO:0000256" key="9">
    <source>
        <dbReference type="ARBA" id="ARBA00022967"/>
    </source>
</evidence>
<dbReference type="Proteomes" id="UP000001514">
    <property type="component" value="Unassembled WGS sequence"/>
</dbReference>
<dbReference type="eggNOG" id="ENOG502QUN1">
    <property type="taxonomic scope" value="Eukaryota"/>
</dbReference>
<sequence>MTRDGPAQGGRWLSCTTRHVRLYAAAIDPVTFAMDQTQIDKLTLILDPDSEFLWPDDKVEKVYDHLRELVDTYEGAPLDEYTLRLVGSDIEHFIRKLLLAGEIQYNLDCRVLNFSMGKPRLNLYSPEQDQQQQDS</sequence>
<organism evidence="18">
    <name type="scientific">Selaginella moellendorffii</name>
    <name type="common">Spikemoss</name>
    <dbReference type="NCBI Taxonomy" id="88036"/>
    <lineage>
        <taxon>Eukaryota</taxon>
        <taxon>Viridiplantae</taxon>
        <taxon>Streptophyta</taxon>
        <taxon>Embryophyta</taxon>
        <taxon>Tracheophyta</taxon>
        <taxon>Lycopodiopsida</taxon>
        <taxon>Selaginellales</taxon>
        <taxon>Selaginellaceae</taxon>
        <taxon>Selaginella</taxon>
    </lineage>
</organism>
<evidence type="ECO:0000256" key="10">
    <source>
        <dbReference type="ARBA" id="ARBA00023027"/>
    </source>
</evidence>
<dbReference type="HOGENOM" id="CLU_137431_0_0_1"/>
<dbReference type="Pfam" id="PF10664">
    <property type="entry name" value="NdhM"/>
    <property type="match status" value="1"/>
</dbReference>
<evidence type="ECO:0000256" key="14">
    <source>
        <dbReference type="ARBA" id="ARBA00047726"/>
    </source>
</evidence>
<evidence type="ECO:0000256" key="12">
    <source>
        <dbReference type="ARBA" id="ARBA00029860"/>
    </source>
</evidence>
<dbReference type="FunCoup" id="D8SVC3">
    <property type="interactions" value="1256"/>
</dbReference>
<keyword evidence="18" id="KW-1185">Reference proteome</keyword>
<comment type="subcellular location">
    <subcellularLocation>
        <location evidence="2">Plastid</location>
        <location evidence="2">Chloroplast thylakoid membrane</location>
        <topology evidence="2">Peripheral membrane protein</topology>
        <orientation evidence="2">Stromal side</orientation>
    </subcellularLocation>
</comment>
<evidence type="ECO:0000256" key="5">
    <source>
        <dbReference type="ARBA" id="ARBA00017454"/>
    </source>
</evidence>
<keyword evidence="7" id="KW-0521">NADP</keyword>
<evidence type="ECO:0000256" key="2">
    <source>
        <dbReference type="ARBA" id="ARBA00004185"/>
    </source>
</evidence>
<dbReference type="GO" id="GO:0009535">
    <property type="term" value="C:chloroplast thylakoid membrane"/>
    <property type="evidence" value="ECO:0007669"/>
    <property type="project" value="UniProtKB-SubCell"/>
</dbReference>
<dbReference type="GO" id="GO:0016655">
    <property type="term" value="F:oxidoreductase activity, acting on NAD(P)H, quinone or similar compound as acceptor"/>
    <property type="evidence" value="ECO:0007669"/>
    <property type="project" value="InterPro"/>
</dbReference>
<dbReference type="Gramene" id="EFJ11646">
    <property type="protein sequence ID" value="EFJ11646"/>
    <property type="gene ID" value="SELMODRAFT_125882"/>
</dbReference>
<evidence type="ECO:0000313" key="16">
    <source>
        <dbReference type="EMBL" id="EFJ09764.1"/>
    </source>
</evidence>
<evidence type="ECO:0000313" key="17">
    <source>
        <dbReference type="EMBL" id="EFJ11646.1"/>
    </source>
</evidence>
<reference evidence="17 18" key="1">
    <citation type="journal article" date="2011" name="Science">
        <title>The Selaginella genome identifies genetic changes associated with the evolution of vascular plants.</title>
        <authorList>
            <person name="Banks J.A."/>
            <person name="Nishiyama T."/>
            <person name="Hasebe M."/>
            <person name="Bowman J.L."/>
            <person name="Gribskov M."/>
            <person name="dePamphilis C."/>
            <person name="Albert V.A."/>
            <person name="Aono N."/>
            <person name="Aoyama T."/>
            <person name="Ambrose B.A."/>
            <person name="Ashton N.W."/>
            <person name="Axtell M.J."/>
            <person name="Barker E."/>
            <person name="Barker M.S."/>
            <person name="Bennetzen J.L."/>
            <person name="Bonawitz N.D."/>
            <person name="Chapple C."/>
            <person name="Cheng C."/>
            <person name="Correa L.G."/>
            <person name="Dacre M."/>
            <person name="DeBarry J."/>
            <person name="Dreyer I."/>
            <person name="Elias M."/>
            <person name="Engstrom E.M."/>
            <person name="Estelle M."/>
            <person name="Feng L."/>
            <person name="Finet C."/>
            <person name="Floyd S.K."/>
            <person name="Frommer W.B."/>
            <person name="Fujita T."/>
            <person name="Gramzow L."/>
            <person name="Gutensohn M."/>
            <person name="Harholt J."/>
            <person name="Hattori M."/>
            <person name="Heyl A."/>
            <person name="Hirai T."/>
            <person name="Hiwatashi Y."/>
            <person name="Ishikawa M."/>
            <person name="Iwata M."/>
            <person name="Karol K.G."/>
            <person name="Koehler B."/>
            <person name="Kolukisaoglu U."/>
            <person name="Kubo M."/>
            <person name="Kurata T."/>
            <person name="Lalonde S."/>
            <person name="Li K."/>
            <person name="Li Y."/>
            <person name="Litt A."/>
            <person name="Lyons E."/>
            <person name="Manning G."/>
            <person name="Maruyama T."/>
            <person name="Michael T.P."/>
            <person name="Mikami K."/>
            <person name="Miyazaki S."/>
            <person name="Morinaga S."/>
            <person name="Murata T."/>
            <person name="Mueller-Roeber B."/>
            <person name="Nelson D.R."/>
            <person name="Obara M."/>
            <person name="Oguri Y."/>
            <person name="Olmstead R.G."/>
            <person name="Onodera N."/>
            <person name="Petersen B.L."/>
            <person name="Pils B."/>
            <person name="Prigge M."/>
            <person name="Rensing S.A."/>
            <person name="Riano-Pachon D.M."/>
            <person name="Roberts A.W."/>
            <person name="Sato Y."/>
            <person name="Scheller H.V."/>
            <person name="Schulz B."/>
            <person name="Schulz C."/>
            <person name="Shakirov E.V."/>
            <person name="Shibagaki N."/>
            <person name="Shinohara N."/>
            <person name="Shippen D.E."/>
            <person name="Soerensen I."/>
            <person name="Sotooka R."/>
            <person name="Sugimoto N."/>
            <person name="Sugita M."/>
            <person name="Sumikawa N."/>
            <person name="Tanurdzic M."/>
            <person name="Theissen G."/>
            <person name="Ulvskov P."/>
            <person name="Wakazuki S."/>
            <person name="Weng J.K."/>
            <person name="Willats W.W."/>
            <person name="Wipf D."/>
            <person name="Wolf P.G."/>
            <person name="Yang L."/>
            <person name="Zimmer A.D."/>
            <person name="Zhu Q."/>
            <person name="Mitros T."/>
            <person name="Hellsten U."/>
            <person name="Loque D."/>
            <person name="Otillar R."/>
            <person name="Salamov A."/>
            <person name="Schmutz J."/>
            <person name="Shapiro H."/>
            <person name="Lindquist E."/>
            <person name="Lucas S."/>
            <person name="Rokhsar D."/>
            <person name="Grigoriev I.V."/>
        </authorList>
    </citation>
    <scope>NUCLEOTIDE SEQUENCE [LARGE SCALE GENOMIC DNA]</scope>
</reference>
<comment type="catalytic activity">
    <reaction evidence="15">
        <text>a plastoquinone + NADH + (n+1) H(+)(in) = a plastoquinol + NAD(+) + n H(+)(out)</text>
        <dbReference type="Rhea" id="RHEA:42608"/>
        <dbReference type="Rhea" id="RHEA-COMP:9561"/>
        <dbReference type="Rhea" id="RHEA-COMP:9562"/>
        <dbReference type="ChEBI" id="CHEBI:15378"/>
        <dbReference type="ChEBI" id="CHEBI:17757"/>
        <dbReference type="ChEBI" id="CHEBI:57540"/>
        <dbReference type="ChEBI" id="CHEBI:57945"/>
        <dbReference type="ChEBI" id="CHEBI:62192"/>
    </reaction>
</comment>
<gene>
    <name evidence="17" type="ORF">SELMODRAFT_125882</name>
    <name evidence="16" type="ORF">SELMODRAFT_129373</name>
</gene>
<evidence type="ECO:0000256" key="7">
    <source>
        <dbReference type="ARBA" id="ARBA00022857"/>
    </source>
</evidence>
<evidence type="ECO:0000256" key="4">
    <source>
        <dbReference type="ARBA" id="ARBA00011851"/>
    </source>
</evidence>
<dbReference type="OrthoDB" id="2013483at2759"/>
<evidence type="ECO:0000256" key="13">
    <source>
        <dbReference type="ARBA" id="ARBA00031769"/>
    </source>
</evidence>
<evidence type="ECO:0000313" key="18">
    <source>
        <dbReference type="Proteomes" id="UP000001514"/>
    </source>
</evidence>
<dbReference type="OMA" id="RVMNYSM"/>
<evidence type="ECO:0000256" key="3">
    <source>
        <dbReference type="ARBA" id="ARBA00009484"/>
    </source>
</evidence>
<dbReference type="STRING" id="88036.D8SVC3"/>
<keyword evidence="8" id="KW-0618">Plastoquinone</keyword>
<evidence type="ECO:0000256" key="15">
    <source>
        <dbReference type="ARBA" id="ARBA00048026"/>
    </source>
</evidence>
<dbReference type="EMBL" id="GL377645">
    <property type="protein sequence ID" value="EFJ11646.1"/>
    <property type="molecule type" value="Genomic_DNA"/>
</dbReference>
<keyword evidence="10" id="KW-0520">NAD</keyword>
<accession>D8SVC3</accession>
<protein>
    <recommendedName>
        <fullName evidence="5">NAD(P)H-quinone oxidoreductase subunit M, chloroplastic</fullName>
    </recommendedName>
    <alternativeName>
        <fullName evidence="13">NAD(P)H dehydrogenase subunit M</fullName>
    </alternativeName>
    <alternativeName>
        <fullName evidence="12">NADH-plastoquinone oxidoreductase subunit M</fullName>
    </alternativeName>
</protein>
<name>D8SVC3_SELML</name>
<proteinExistence type="inferred from homology"/>
<dbReference type="KEGG" id="smo:SELMODRAFT_125882"/>
<dbReference type="PANTHER" id="PTHR36900">
    <property type="entry name" value="NAD(P)H-QUINONE OXIDOREDUCTASE SUBUNIT M, CHLOROPLASTIC"/>
    <property type="match status" value="1"/>
</dbReference>
<keyword evidence="9" id="KW-1278">Translocase</keyword>
<comment type="similarity">
    <text evidence="3">Belongs to the NDH complex subunit M family.</text>
</comment>
<evidence type="ECO:0000256" key="8">
    <source>
        <dbReference type="ARBA" id="ARBA00022957"/>
    </source>
</evidence>
<dbReference type="GO" id="GO:0048038">
    <property type="term" value="F:quinone binding"/>
    <property type="evidence" value="ECO:0007669"/>
    <property type="project" value="UniProtKB-KW"/>
</dbReference>
<dbReference type="AlphaFoldDB" id="D8SVC3"/>
<keyword evidence="11" id="KW-0472">Membrane</keyword>
<evidence type="ECO:0000256" key="1">
    <source>
        <dbReference type="ARBA" id="ARBA00004059"/>
    </source>
</evidence>
<evidence type="ECO:0000256" key="6">
    <source>
        <dbReference type="ARBA" id="ARBA00022719"/>
    </source>
</evidence>
<dbReference type="PANTHER" id="PTHR36900:SF1">
    <property type="entry name" value="NAD(P)H-QUINONE OXIDOREDUCTASE SUBUNIT M, CHLOROPLASTIC"/>
    <property type="match status" value="1"/>
</dbReference>
<dbReference type="InParanoid" id="D8SVC3"/>
<comment type="catalytic activity">
    <reaction evidence="14">
        <text>a plastoquinone + NADPH + (n+1) H(+)(in) = a plastoquinol + NADP(+) + n H(+)(out)</text>
        <dbReference type="Rhea" id="RHEA:42612"/>
        <dbReference type="Rhea" id="RHEA-COMP:9561"/>
        <dbReference type="Rhea" id="RHEA-COMP:9562"/>
        <dbReference type="ChEBI" id="CHEBI:15378"/>
        <dbReference type="ChEBI" id="CHEBI:17757"/>
        <dbReference type="ChEBI" id="CHEBI:57783"/>
        <dbReference type="ChEBI" id="CHEBI:58349"/>
        <dbReference type="ChEBI" id="CHEBI:62192"/>
    </reaction>
</comment>
<dbReference type="KEGG" id="smo:SELMODRAFT_129373"/>
<keyword evidence="6" id="KW-0874">Quinone</keyword>
<evidence type="ECO:0000256" key="11">
    <source>
        <dbReference type="ARBA" id="ARBA00023136"/>
    </source>
</evidence>
<dbReference type="InterPro" id="IPR018922">
    <property type="entry name" value="NdhM"/>
</dbReference>
<comment type="function">
    <text evidence="1">NDH shuttles electrons from NAD(P)H:plastoquinone, via FMN and iron-sulfur (Fe-S) centers, to quinones in the photosynthetic chain and possibly in a chloroplast respiratory chain. The immediate electron acceptor for the enzyme in this species is believed to be plastoquinone. Couples the redox reaction to proton translocation, and thus conserves the redox energy in a proton gradient.</text>
</comment>
<comment type="subunit">
    <text evidence="4">Part of the chloroplast NDH complex, composed of a mixture of chloroplast and nucleus encoded subunits. Component of the NDH subcomplex A, at least composed of ndhH, ndhI, ndhJ, ndhK, ndhL, ndhM, ndhN and ndhO.</text>
</comment>
<dbReference type="Gramene" id="EFJ09764">
    <property type="protein sequence ID" value="EFJ09764"/>
    <property type="gene ID" value="SELMODRAFT_129373"/>
</dbReference>